<dbReference type="EMBL" id="CP108084">
    <property type="protein sequence ID" value="WUP49111.1"/>
    <property type="molecule type" value="Genomic_DNA"/>
</dbReference>
<keyword evidence="2" id="KW-0732">Signal</keyword>
<evidence type="ECO:0000313" key="4">
    <source>
        <dbReference type="Proteomes" id="UP001432190"/>
    </source>
</evidence>
<keyword evidence="4" id="KW-1185">Reference proteome</keyword>
<evidence type="ECO:0000256" key="1">
    <source>
        <dbReference type="SAM" id="MobiDB-lite"/>
    </source>
</evidence>
<accession>A0ABZ1S492</accession>
<name>A0ABZ1S492_9ACTN</name>
<feature type="region of interest" description="Disordered" evidence="1">
    <location>
        <begin position="21"/>
        <end position="45"/>
    </location>
</feature>
<feature type="chain" id="PRO_5047156877" evidence="2">
    <location>
        <begin position="20"/>
        <end position="45"/>
    </location>
</feature>
<evidence type="ECO:0000256" key="2">
    <source>
        <dbReference type="SAM" id="SignalP"/>
    </source>
</evidence>
<reference evidence="3" key="1">
    <citation type="submission" date="2022-10" db="EMBL/GenBank/DDBJ databases">
        <title>The complete genomes of actinobacterial strains from the NBC collection.</title>
        <authorList>
            <person name="Joergensen T.S."/>
            <person name="Alvarez Arevalo M."/>
            <person name="Sterndorff E.B."/>
            <person name="Faurdal D."/>
            <person name="Vuksanovic O."/>
            <person name="Mourched A.-S."/>
            <person name="Charusanti P."/>
            <person name="Shaw S."/>
            <person name="Blin K."/>
            <person name="Weber T."/>
        </authorList>
    </citation>
    <scope>NUCLEOTIDE SEQUENCE</scope>
    <source>
        <strain evidence="3">NBC_00256</strain>
    </source>
</reference>
<dbReference type="RefSeq" id="WP_192902196.1">
    <property type="nucleotide sequence ID" value="NZ_CP108084.1"/>
</dbReference>
<feature type="signal peptide" evidence="2">
    <location>
        <begin position="1"/>
        <end position="19"/>
    </location>
</feature>
<gene>
    <name evidence="3" type="ORF">OG994_26730</name>
</gene>
<protein>
    <submittedName>
        <fullName evidence="3">Uncharacterized protein</fullName>
    </submittedName>
</protein>
<sequence>MEFLLILLFVVLLAAASAAGLTADSRDSADWQPTDGGCRRPYGAR</sequence>
<dbReference type="Proteomes" id="UP001432190">
    <property type="component" value="Chromosome"/>
</dbReference>
<evidence type="ECO:0000313" key="3">
    <source>
        <dbReference type="EMBL" id="WUP49111.1"/>
    </source>
</evidence>
<organism evidence="3 4">
    <name type="scientific">Micromonospora globbae</name>
    <dbReference type="NCBI Taxonomy" id="1894969"/>
    <lineage>
        <taxon>Bacteria</taxon>
        <taxon>Bacillati</taxon>
        <taxon>Actinomycetota</taxon>
        <taxon>Actinomycetes</taxon>
        <taxon>Micromonosporales</taxon>
        <taxon>Micromonosporaceae</taxon>
        <taxon>Micromonospora</taxon>
    </lineage>
</organism>
<proteinExistence type="predicted"/>